<feature type="transmembrane region" description="Helical" evidence="6">
    <location>
        <begin position="93"/>
        <end position="112"/>
    </location>
</feature>
<accession>A0ABV9TPM4</accession>
<feature type="compositionally biased region" description="Pro residues" evidence="5">
    <location>
        <begin position="237"/>
        <end position="252"/>
    </location>
</feature>
<gene>
    <name evidence="7" type="ORF">ACFPCY_01815</name>
</gene>
<evidence type="ECO:0000256" key="6">
    <source>
        <dbReference type="SAM" id="Phobius"/>
    </source>
</evidence>
<evidence type="ECO:0000313" key="7">
    <source>
        <dbReference type="EMBL" id="MFC4906046.1"/>
    </source>
</evidence>
<feature type="transmembrane region" description="Helical" evidence="6">
    <location>
        <begin position="132"/>
        <end position="148"/>
    </location>
</feature>
<evidence type="ECO:0000256" key="4">
    <source>
        <dbReference type="ARBA" id="ARBA00023136"/>
    </source>
</evidence>
<dbReference type="Pfam" id="PF20401">
    <property type="entry name" value="Rhomboid_2"/>
    <property type="match status" value="1"/>
</dbReference>
<sequence>MGGFLRRYPMPLVFLVLFAASGFVQLYLLSEPARRALIAWASTNLDNLSWNPVGTLVTSAFVAEGEHAAQLVQLAVMALGLFPVARRFGNLRGVLLVAAAHVAGTLVSEGLAAVRLELGSLTASVRDISDVGPSYVLAAALVATILFGPGRVPRVLAAGALAVLSPYLFEGLTSLDVAAVGHVVAMATGTALGALMILRDRRRTRFVLPALAKVGPGPAMSAASPAYARRLRKARPAPAPTAPTPAPLPAAA</sequence>
<reference evidence="8" key="1">
    <citation type="journal article" date="2019" name="Int. J. Syst. Evol. Microbiol.">
        <title>The Global Catalogue of Microorganisms (GCM) 10K type strain sequencing project: providing services to taxonomists for standard genome sequencing and annotation.</title>
        <authorList>
            <consortium name="The Broad Institute Genomics Platform"/>
            <consortium name="The Broad Institute Genome Sequencing Center for Infectious Disease"/>
            <person name="Wu L."/>
            <person name="Ma J."/>
        </authorList>
    </citation>
    <scope>NUCLEOTIDE SEQUENCE [LARGE SCALE GENOMIC DNA]</scope>
    <source>
        <strain evidence="8">KLKA75</strain>
    </source>
</reference>
<feature type="transmembrane region" description="Helical" evidence="6">
    <location>
        <begin position="179"/>
        <end position="198"/>
    </location>
</feature>
<comment type="subcellular location">
    <subcellularLocation>
        <location evidence="1">Membrane</location>
        <topology evidence="1">Multi-pass membrane protein</topology>
    </subcellularLocation>
</comment>
<dbReference type="InterPro" id="IPR046862">
    <property type="entry name" value="Rhomboid_2"/>
</dbReference>
<proteinExistence type="predicted"/>
<evidence type="ECO:0000256" key="2">
    <source>
        <dbReference type="ARBA" id="ARBA00022692"/>
    </source>
</evidence>
<comment type="caution">
    <text evidence="7">The sequence shown here is derived from an EMBL/GenBank/DDBJ whole genome shotgun (WGS) entry which is preliminary data.</text>
</comment>
<feature type="transmembrane region" description="Helical" evidence="6">
    <location>
        <begin position="155"/>
        <end position="173"/>
    </location>
</feature>
<name>A0ABV9TPM4_9ACTN</name>
<keyword evidence="4 6" id="KW-0472">Membrane</keyword>
<evidence type="ECO:0000313" key="8">
    <source>
        <dbReference type="Proteomes" id="UP001595872"/>
    </source>
</evidence>
<dbReference type="Proteomes" id="UP001595872">
    <property type="component" value="Unassembled WGS sequence"/>
</dbReference>
<dbReference type="SUPFAM" id="SSF144091">
    <property type="entry name" value="Rhomboid-like"/>
    <property type="match status" value="1"/>
</dbReference>
<dbReference type="RefSeq" id="WP_378252554.1">
    <property type="nucleotide sequence ID" value="NZ_JBHSIT010000001.1"/>
</dbReference>
<keyword evidence="3 6" id="KW-1133">Transmembrane helix</keyword>
<feature type="transmembrane region" description="Helical" evidence="6">
    <location>
        <begin position="12"/>
        <end position="30"/>
    </location>
</feature>
<dbReference type="InterPro" id="IPR035952">
    <property type="entry name" value="Rhomboid-like_sf"/>
</dbReference>
<keyword evidence="8" id="KW-1185">Reference proteome</keyword>
<keyword evidence="2 6" id="KW-0812">Transmembrane</keyword>
<evidence type="ECO:0000256" key="3">
    <source>
        <dbReference type="ARBA" id="ARBA00022989"/>
    </source>
</evidence>
<organism evidence="7 8">
    <name type="scientific">Actinomadura gamaensis</name>
    <dbReference type="NCBI Taxonomy" id="1763541"/>
    <lineage>
        <taxon>Bacteria</taxon>
        <taxon>Bacillati</taxon>
        <taxon>Actinomycetota</taxon>
        <taxon>Actinomycetes</taxon>
        <taxon>Streptosporangiales</taxon>
        <taxon>Thermomonosporaceae</taxon>
        <taxon>Actinomadura</taxon>
    </lineage>
</organism>
<dbReference type="Gene3D" id="1.20.1540.10">
    <property type="entry name" value="Rhomboid-like"/>
    <property type="match status" value="1"/>
</dbReference>
<evidence type="ECO:0000256" key="5">
    <source>
        <dbReference type="SAM" id="MobiDB-lite"/>
    </source>
</evidence>
<dbReference type="EMBL" id="JBHSIT010000001">
    <property type="protein sequence ID" value="MFC4906046.1"/>
    <property type="molecule type" value="Genomic_DNA"/>
</dbReference>
<protein>
    <submittedName>
        <fullName evidence="7">Rhomboid-like protein</fullName>
    </submittedName>
</protein>
<evidence type="ECO:0000256" key="1">
    <source>
        <dbReference type="ARBA" id="ARBA00004141"/>
    </source>
</evidence>
<feature type="region of interest" description="Disordered" evidence="5">
    <location>
        <begin position="232"/>
        <end position="252"/>
    </location>
</feature>